<dbReference type="Gene3D" id="1.10.3720.10">
    <property type="entry name" value="MetI-like"/>
    <property type="match status" value="1"/>
</dbReference>
<keyword evidence="5 7" id="KW-1133">Transmembrane helix</keyword>
<keyword evidence="6 7" id="KW-0472">Membrane</keyword>
<evidence type="ECO:0000256" key="5">
    <source>
        <dbReference type="ARBA" id="ARBA00022989"/>
    </source>
</evidence>
<evidence type="ECO:0000256" key="6">
    <source>
        <dbReference type="ARBA" id="ARBA00023136"/>
    </source>
</evidence>
<comment type="subcellular location">
    <subcellularLocation>
        <location evidence="1 7">Cell membrane</location>
        <topology evidence="1 7">Multi-pass membrane protein</topology>
    </subcellularLocation>
</comment>
<dbReference type="AlphaFoldDB" id="A0A6B8RSR9"/>
<feature type="transmembrane region" description="Helical" evidence="7">
    <location>
        <begin position="111"/>
        <end position="134"/>
    </location>
</feature>
<keyword evidence="10" id="KW-1185">Reference proteome</keyword>
<evidence type="ECO:0000313" key="10">
    <source>
        <dbReference type="Proteomes" id="UP000426246"/>
    </source>
</evidence>
<evidence type="ECO:0000256" key="2">
    <source>
        <dbReference type="ARBA" id="ARBA00022448"/>
    </source>
</evidence>
<keyword evidence="4 7" id="KW-0812">Transmembrane</keyword>
<feature type="transmembrane region" description="Helical" evidence="7">
    <location>
        <begin position="182"/>
        <end position="207"/>
    </location>
</feature>
<feature type="transmembrane region" description="Helical" evidence="7">
    <location>
        <begin position="259"/>
        <end position="279"/>
    </location>
</feature>
<dbReference type="OrthoDB" id="157184at2"/>
<dbReference type="CDD" id="cd06261">
    <property type="entry name" value="TM_PBP2"/>
    <property type="match status" value="1"/>
</dbReference>
<dbReference type="Proteomes" id="UP000426246">
    <property type="component" value="Chromosome"/>
</dbReference>
<dbReference type="InterPro" id="IPR035906">
    <property type="entry name" value="MetI-like_sf"/>
</dbReference>
<evidence type="ECO:0000256" key="4">
    <source>
        <dbReference type="ARBA" id="ARBA00022692"/>
    </source>
</evidence>
<proteinExistence type="inferred from homology"/>
<feature type="transmembrane region" description="Helical" evidence="7">
    <location>
        <begin position="12"/>
        <end position="32"/>
    </location>
</feature>
<feature type="domain" description="ABC transmembrane type-1" evidence="8">
    <location>
        <begin position="73"/>
        <end position="279"/>
    </location>
</feature>
<protein>
    <submittedName>
        <fullName evidence="9">Carbohydrate ABC transporter permease</fullName>
    </submittedName>
</protein>
<evidence type="ECO:0000313" key="9">
    <source>
        <dbReference type="EMBL" id="QGQ98957.1"/>
    </source>
</evidence>
<reference evidence="10" key="1">
    <citation type="submission" date="2018-11" db="EMBL/GenBank/DDBJ databases">
        <title>Complete genome sequence of Paenibacillus sp. ML311-T8.</title>
        <authorList>
            <person name="Nam Y.-D."/>
            <person name="Kang J."/>
            <person name="Chung W.-H."/>
            <person name="Park Y.S."/>
        </authorList>
    </citation>
    <scope>NUCLEOTIDE SEQUENCE [LARGE SCALE GENOMIC DNA]</scope>
    <source>
        <strain evidence="10">ML311-T8</strain>
    </source>
</reference>
<dbReference type="KEGG" id="ppsc:EHS13_30800"/>
<dbReference type="GO" id="GO:0055085">
    <property type="term" value="P:transmembrane transport"/>
    <property type="evidence" value="ECO:0007669"/>
    <property type="project" value="InterPro"/>
</dbReference>
<evidence type="ECO:0000256" key="7">
    <source>
        <dbReference type="RuleBase" id="RU363032"/>
    </source>
</evidence>
<gene>
    <name evidence="9" type="ORF">EHS13_30800</name>
</gene>
<sequence length="294" mass="33031">MVAKKFDIVQIILMLLVAVFCIFCLIPFAMVISGSLSSERDIFQYGYTLIPRNPTLLSYKILLLGSARVINAYKVSIIVTVCGTLLGLLANTLGAYAMARRTLKYRNILSIYALLTIMFNGGLVPWYIICVNYLHLKETLFALILPAVANAFYMYLIRNYLLSIPEEMYESAKIEGAGEWRIFVQIIMPLAKPVLATIGLFFALQYWNDWFLGLMYTDTQELQPLQLILRVLINNVDFLRTSANASEMSRLSAAIPSEGIKMAATIITIGPIVFVYPFLQKFFIKGIMVGAVKG</sequence>
<organism evidence="9 10">
    <name type="scientific">Paenibacillus psychroresistens</name>
    <dbReference type="NCBI Taxonomy" id="1778678"/>
    <lineage>
        <taxon>Bacteria</taxon>
        <taxon>Bacillati</taxon>
        <taxon>Bacillota</taxon>
        <taxon>Bacilli</taxon>
        <taxon>Bacillales</taxon>
        <taxon>Paenibacillaceae</taxon>
        <taxon>Paenibacillus</taxon>
    </lineage>
</organism>
<dbReference type="PANTHER" id="PTHR43744">
    <property type="entry name" value="ABC TRANSPORTER PERMEASE PROTEIN MG189-RELATED-RELATED"/>
    <property type="match status" value="1"/>
</dbReference>
<keyword evidence="2 7" id="KW-0813">Transport</keyword>
<dbReference type="PANTHER" id="PTHR43744:SF9">
    <property type="entry name" value="POLYGALACTURONAN_RHAMNOGALACTURONAN TRANSPORT SYSTEM PERMEASE PROTEIN YTCP"/>
    <property type="match status" value="1"/>
</dbReference>
<accession>A0A6B8RSR9</accession>
<evidence type="ECO:0000256" key="3">
    <source>
        <dbReference type="ARBA" id="ARBA00022475"/>
    </source>
</evidence>
<keyword evidence="3" id="KW-1003">Cell membrane</keyword>
<evidence type="ECO:0000256" key="1">
    <source>
        <dbReference type="ARBA" id="ARBA00004651"/>
    </source>
</evidence>
<evidence type="ECO:0000259" key="8">
    <source>
        <dbReference type="PROSITE" id="PS50928"/>
    </source>
</evidence>
<name>A0A6B8RSR9_9BACL</name>
<dbReference type="GO" id="GO:0005886">
    <property type="term" value="C:plasma membrane"/>
    <property type="evidence" value="ECO:0007669"/>
    <property type="project" value="UniProtKB-SubCell"/>
</dbReference>
<dbReference type="RefSeq" id="WP_155704063.1">
    <property type="nucleotide sequence ID" value="NZ_CP034235.1"/>
</dbReference>
<dbReference type="Pfam" id="PF00528">
    <property type="entry name" value="BPD_transp_1"/>
    <property type="match status" value="1"/>
</dbReference>
<dbReference type="PROSITE" id="PS50928">
    <property type="entry name" value="ABC_TM1"/>
    <property type="match status" value="1"/>
</dbReference>
<feature type="transmembrane region" description="Helical" evidence="7">
    <location>
        <begin position="140"/>
        <end position="161"/>
    </location>
</feature>
<dbReference type="SUPFAM" id="SSF161098">
    <property type="entry name" value="MetI-like"/>
    <property type="match status" value="1"/>
</dbReference>
<dbReference type="EMBL" id="CP034235">
    <property type="protein sequence ID" value="QGQ98957.1"/>
    <property type="molecule type" value="Genomic_DNA"/>
</dbReference>
<feature type="transmembrane region" description="Helical" evidence="7">
    <location>
        <begin position="75"/>
        <end position="99"/>
    </location>
</feature>
<dbReference type="InterPro" id="IPR000515">
    <property type="entry name" value="MetI-like"/>
</dbReference>
<comment type="similarity">
    <text evidence="7">Belongs to the binding-protein-dependent transport system permease family.</text>
</comment>